<dbReference type="GO" id="GO:0003677">
    <property type="term" value="F:DNA binding"/>
    <property type="evidence" value="ECO:0007669"/>
    <property type="project" value="InterPro"/>
</dbReference>
<dbReference type="CDD" id="cd06529">
    <property type="entry name" value="S24_LexA-like"/>
    <property type="match status" value="1"/>
</dbReference>
<dbReference type="KEGG" id="tim:GMBLW1_08620"/>
<dbReference type="SUPFAM" id="SSF51306">
    <property type="entry name" value="LexA/Signal peptidase"/>
    <property type="match status" value="1"/>
</dbReference>
<dbReference type="InterPro" id="IPR036286">
    <property type="entry name" value="LexA/Signal_pep-like_sf"/>
</dbReference>
<dbReference type="SUPFAM" id="SSF47413">
    <property type="entry name" value="lambda repressor-like DNA-binding domains"/>
    <property type="match status" value="1"/>
</dbReference>
<evidence type="ECO:0000259" key="1">
    <source>
        <dbReference type="PROSITE" id="PS50943"/>
    </source>
</evidence>
<dbReference type="InterPro" id="IPR039418">
    <property type="entry name" value="LexA-like"/>
</dbReference>
<evidence type="ECO:0000313" key="3">
    <source>
        <dbReference type="Proteomes" id="UP000464378"/>
    </source>
</evidence>
<dbReference type="InterPro" id="IPR015927">
    <property type="entry name" value="Peptidase_S24_S26A/B/C"/>
</dbReference>
<gene>
    <name evidence="2" type="ORF">GMBLW1_08620</name>
</gene>
<sequence>MDTVSFGDALREARSRKNMTQNQLAEILGLTQGGLAHIESGRRGVERDPTIVMRMEAALGLPPGTLLRFLPEEHPIRQVAEIEIPVIGSVGAGPACADPSDPEDRLSVGEAFAGCVAYQVRGDSMLSEQIRSGDYIIVRSDPSPRPGEIVVAWLADLDGCVCKKLTRSNRLVSDNDWSHKLTESDRIYGAMVAVVRLARPHHH</sequence>
<dbReference type="InParanoid" id="A0A6C2YNA8"/>
<dbReference type="Pfam" id="PF00717">
    <property type="entry name" value="Peptidase_S24"/>
    <property type="match status" value="1"/>
</dbReference>
<organism evidence="2">
    <name type="scientific">Tuwongella immobilis</name>
    <dbReference type="NCBI Taxonomy" id="692036"/>
    <lineage>
        <taxon>Bacteria</taxon>
        <taxon>Pseudomonadati</taxon>
        <taxon>Planctomycetota</taxon>
        <taxon>Planctomycetia</taxon>
        <taxon>Gemmatales</taxon>
        <taxon>Gemmataceae</taxon>
        <taxon>Tuwongella</taxon>
    </lineage>
</organism>
<dbReference type="EMBL" id="LR586016">
    <property type="protein sequence ID" value="VIP03098.1"/>
    <property type="molecule type" value="Genomic_DNA"/>
</dbReference>
<accession>A0A6C2YNA8</accession>
<dbReference type="SMART" id="SM00530">
    <property type="entry name" value="HTH_XRE"/>
    <property type="match status" value="1"/>
</dbReference>
<name>A0A6C2YNA8_9BACT</name>
<dbReference type="InterPro" id="IPR001387">
    <property type="entry name" value="Cro/C1-type_HTH"/>
</dbReference>
<evidence type="ECO:0000313" key="2">
    <source>
        <dbReference type="EMBL" id="VIP03098.1"/>
    </source>
</evidence>
<reference evidence="2" key="1">
    <citation type="submission" date="2019-04" db="EMBL/GenBank/DDBJ databases">
        <authorList>
            <consortium name="Science for Life Laboratories"/>
        </authorList>
    </citation>
    <scope>NUCLEOTIDE SEQUENCE</scope>
    <source>
        <strain evidence="2">MBLW1</strain>
    </source>
</reference>
<dbReference type="Pfam" id="PF13560">
    <property type="entry name" value="HTH_31"/>
    <property type="match status" value="1"/>
</dbReference>
<dbReference type="PROSITE" id="PS50943">
    <property type="entry name" value="HTH_CROC1"/>
    <property type="match status" value="1"/>
</dbReference>
<protein>
    <recommendedName>
        <fullName evidence="1">HTH cro/C1-type domain-containing protein</fullName>
    </recommendedName>
</protein>
<feature type="domain" description="HTH cro/C1-type" evidence="1">
    <location>
        <begin position="10"/>
        <end position="66"/>
    </location>
</feature>
<dbReference type="Gene3D" id="2.10.109.10">
    <property type="entry name" value="Umud Fragment, subunit A"/>
    <property type="match status" value="1"/>
</dbReference>
<keyword evidence="3" id="KW-1185">Reference proteome</keyword>
<proteinExistence type="predicted"/>
<dbReference type="CDD" id="cd00093">
    <property type="entry name" value="HTH_XRE"/>
    <property type="match status" value="1"/>
</dbReference>
<dbReference type="InterPro" id="IPR010982">
    <property type="entry name" value="Lambda_DNA-bd_dom_sf"/>
</dbReference>
<dbReference type="EMBL" id="LR593887">
    <property type="protein sequence ID" value="VTS03381.1"/>
    <property type="molecule type" value="Genomic_DNA"/>
</dbReference>
<dbReference type="Gene3D" id="1.10.260.40">
    <property type="entry name" value="lambda repressor-like DNA-binding domains"/>
    <property type="match status" value="1"/>
</dbReference>
<dbReference type="AlphaFoldDB" id="A0A6C2YNA8"/>
<dbReference type="Proteomes" id="UP000464378">
    <property type="component" value="Chromosome"/>
</dbReference>